<dbReference type="SUPFAM" id="SSF55729">
    <property type="entry name" value="Acyl-CoA N-acyltransferases (Nat)"/>
    <property type="match status" value="1"/>
</dbReference>
<protein>
    <submittedName>
        <fullName evidence="1">Uncharacterized protein</fullName>
    </submittedName>
</protein>
<dbReference type="AlphaFoldDB" id="A0A2H3T804"/>
<dbReference type="PROSITE" id="PS51186">
    <property type="entry name" value="GNAT"/>
    <property type="match status" value="1"/>
</dbReference>
<organism evidence="1 2">
    <name type="scientific">Fusarium oxysporum</name>
    <name type="common">Fusarium vascular wilt</name>
    <dbReference type="NCBI Taxonomy" id="5507"/>
    <lineage>
        <taxon>Eukaryota</taxon>
        <taxon>Fungi</taxon>
        <taxon>Dikarya</taxon>
        <taxon>Ascomycota</taxon>
        <taxon>Pezizomycotina</taxon>
        <taxon>Sordariomycetes</taxon>
        <taxon>Hypocreomycetidae</taxon>
        <taxon>Hypocreales</taxon>
        <taxon>Nectriaceae</taxon>
        <taxon>Fusarium</taxon>
        <taxon>Fusarium oxysporum species complex</taxon>
    </lineage>
</organism>
<dbReference type="Pfam" id="PF00583">
    <property type="entry name" value="Acetyltransf_1"/>
    <property type="match status" value="1"/>
</dbReference>
<name>A0A2H3T804_FUSOX</name>
<reference evidence="2" key="1">
    <citation type="submission" date="2016-09" db="EMBL/GenBank/DDBJ databases">
        <authorList>
            <person name="Guldener U."/>
        </authorList>
    </citation>
    <scope>NUCLEOTIDE SEQUENCE [LARGE SCALE GENOMIC DNA]</scope>
    <source>
        <strain evidence="2">V64-1</strain>
    </source>
</reference>
<dbReference type="Proteomes" id="UP000219369">
    <property type="component" value="Unassembled WGS sequence"/>
</dbReference>
<proteinExistence type="predicted"/>
<gene>
    <name evidence="1" type="ORF">FRV6_08824</name>
</gene>
<dbReference type="InterPro" id="IPR016181">
    <property type="entry name" value="Acyl_CoA_acyltransferase"/>
</dbReference>
<evidence type="ECO:0000313" key="1">
    <source>
        <dbReference type="EMBL" id="SCO84697.1"/>
    </source>
</evidence>
<dbReference type="InterPro" id="IPR000182">
    <property type="entry name" value="GNAT_dom"/>
</dbReference>
<dbReference type="CDD" id="cd04301">
    <property type="entry name" value="NAT_SF"/>
    <property type="match status" value="1"/>
</dbReference>
<dbReference type="GO" id="GO:0016747">
    <property type="term" value="F:acyltransferase activity, transferring groups other than amino-acyl groups"/>
    <property type="evidence" value="ECO:0007669"/>
    <property type="project" value="InterPro"/>
</dbReference>
<sequence length="239" mass="26722">MQHTFQHIPQEDITDEMLRDAARLFTNNYGTWGHGSATPGKRVRLNAKRLREQYLPENGQCWYVKATFNGELIGNLFTSRWTWEGKTVCWVTQLVVCEEHRGKGIATMLLRYAMAASDDVYGIMSSHPYACIAAAATFGTAIENVSMEFIRGSSQSIMKESPIQYVKDAAVCGTLFDTDDGSGLISGVDTGFFVDHEEPLQALQQVQDDRNWPLGNLPNGHEFLLLVRAKPRRSTSPNS</sequence>
<dbReference type="Gene3D" id="3.40.630.30">
    <property type="match status" value="1"/>
</dbReference>
<accession>A0A2H3T804</accession>
<evidence type="ECO:0000313" key="2">
    <source>
        <dbReference type="Proteomes" id="UP000219369"/>
    </source>
</evidence>
<dbReference type="OrthoDB" id="2019666at2759"/>
<dbReference type="EMBL" id="FMJY01000005">
    <property type="protein sequence ID" value="SCO84697.1"/>
    <property type="molecule type" value="Genomic_DNA"/>
</dbReference>